<dbReference type="Proteomes" id="UP000004699">
    <property type="component" value="Unassembled WGS sequence"/>
</dbReference>
<accession>B8KU85</accession>
<feature type="transmembrane region" description="Helical" evidence="6">
    <location>
        <begin position="101"/>
        <end position="125"/>
    </location>
</feature>
<evidence type="ECO:0000256" key="5">
    <source>
        <dbReference type="ARBA" id="ARBA00023136"/>
    </source>
</evidence>
<feature type="transmembrane region" description="Helical" evidence="6">
    <location>
        <begin position="78"/>
        <end position="95"/>
    </location>
</feature>
<keyword evidence="8" id="KW-1185">Reference proteome</keyword>
<dbReference type="PANTHER" id="PTHR43461">
    <property type="entry name" value="TRANSMEMBRANE PROTEIN 256"/>
    <property type="match status" value="1"/>
</dbReference>
<dbReference type="EMBL" id="DS999411">
    <property type="protein sequence ID" value="EED34137.1"/>
    <property type="molecule type" value="Genomic_DNA"/>
</dbReference>
<dbReference type="eggNOG" id="COG2363">
    <property type="taxonomic scope" value="Bacteria"/>
</dbReference>
<evidence type="ECO:0000256" key="2">
    <source>
        <dbReference type="ARBA" id="ARBA00009694"/>
    </source>
</evidence>
<dbReference type="HOGENOM" id="CLU_096548_3_3_6"/>
<dbReference type="AlphaFoldDB" id="B8KU85"/>
<protein>
    <submittedName>
        <fullName evidence="7">Product YwdK</fullName>
    </submittedName>
</protein>
<dbReference type="RefSeq" id="WP_009018885.1">
    <property type="nucleotide sequence ID" value="NZ_DS999411.1"/>
</dbReference>
<keyword evidence="5 6" id="KW-0472">Membrane</keyword>
<sequence length="132" mass="14219">MTEARRRWPLLLAAFFGATGVIAGAFGAHALQQTVAPEYLQVWETAARYQLLHALGLFALALFSWVVPLPGALRWTQWLWCGGILIFSGSLYALVLTGERWLGAITPFGGAALILGWAAIAVAAIRQRAPAS</sequence>
<evidence type="ECO:0000313" key="7">
    <source>
        <dbReference type="EMBL" id="EED34137.1"/>
    </source>
</evidence>
<keyword evidence="3 6" id="KW-0812">Transmembrane</keyword>
<dbReference type="GO" id="GO:0005886">
    <property type="term" value="C:plasma membrane"/>
    <property type="evidence" value="ECO:0007669"/>
    <property type="project" value="TreeGrafter"/>
</dbReference>
<feature type="transmembrane region" description="Helical" evidence="6">
    <location>
        <begin position="46"/>
        <end position="66"/>
    </location>
</feature>
<gene>
    <name evidence="7" type="primary">ywdK</name>
    <name evidence="7" type="ORF">NOR51B_74</name>
</gene>
<proteinExistence type="inferred from homology"/>
<evidence type="ECO:0000256" key="4">
    <source>
        <dbReference type="ARBA" id="ARBA00022989"/>
    </source>
</evidence>
<dbReference type="Pfam" id="PF04241">
    <property type="entry name" value="DUF423"/>
    <property type="match status" value="1"/>
</dbReference>
<comment type="subcellular location">
    <subcellularLocation>
        <location evidence="1">Membrane</location>
        <topology evidence="1">Multi-pass membrane protein</topology>
    </subcellularLocation>
</comment>
<dbReference type="OrthoDB" id="9802121at2"/>
<dbReference type="InterPro" id="IPR006696">
    <property type="entry name" value="DUF423"/>
</dbReference>
<dbReference type="PANTHER" id="PTHR43461:SF1">
    <property type="entry name" value="TRANSMEMBRANE PROTEIN 256"/>
    <property type="match status" value="1"/>
</dbReference>
<evidence type="ECO:0000256" key="1">
    <source>
        <dbReference type="ARBA" id="ARBA00004141"/>
    </source>
</evidence>
<reference evidence="8" key="1">
    <citation type="journal article" date="2013" name="BMC Microbiol.">
        <title>Taxonomy and evolution of bacteriochlorophyll a-containing members of the OM60/NOR5 clade of marine gammaproteobacteria: description of Luminiphilus syltensis gen. nov., sp. nov., reclassification of Haliea rubra as Pseudohaliea rubra gen. nov., comb. nov., and emendation of Chromatocurvus halotolerans.</title>
        <authorList>
            <person name="Spring S."/>
            <person name="Riedel T."/>
            <person name="Sproer C."/>
            <person name="Yan S."/>
            <person name="Harder J."/>
            <person name="Fuchs B.M."/>
        </authorList>
    </citation>
    <scope>NUCLEOTIDE SEQUENCE [LARGE SCALE GENOMIC DNA]</scope>
    <source>
        <strain evidence="8">NOR51-B</strain>
    </source>
</reference>
<keyword evidence="4 6" id="KW-1133">Transmembrane helix</keyword>
<evidence type="ECO:0000256" key="3">
    <source>
        <dbReference type="ARBA" id="ARBA00022692"/>
    </source>
</evidence>
<evidence type="ECO:0000313" key="8">
    <source>
        <dbReference type="Proteomes" id="UP000004699"/>
    </source>
</evidence>
<organism evidence="7 8">
    <name type="scientific">Luminiphilus syltensis NOR5-1B</name>
    <dbReference type="NCBI Taxonomy" id="565045"/>
    <lineage>
        <taxon>Bacteria</taxon>
        <taxon>Pseudomonadati</taxon>
        <taxon>Pseudomonadota</taxon>
        <taxon>Gammaproteobacteria</taxon>
        <taxon>Cellvibrionales</taxon>
        <taxon>Halieaceae</taxon>
        <taxon>Luminiphilus</taxon>
    </lineage>
</organism>
<comment type="similarity">
    <text evidence="2">Belongs to the UPF0382 family.</text>
</comment>
<name>B8KU85_9GAMM</name>
<evidence type="ECO:0000256" key="6">
    <source>
        <dbReference type="SAM" id="Phobius"/>
    </source>
</evidence>
<dbReference type="STRING" id="565045.NOR51B_74"/>